<proteinExistence type="predicted"/>
<dbReference type="AlphaFoldDB" id="A0A5C3KE06"/>
<name>A0A5C3KE06_COPMA</name>
<reference evidence="1 2" key="1">
    <citation type="journal article" date="2019" name="Nat. Ecol. Evol.">
        <title>Megaphylogeny resolves global patterns of mushroom evolution.</title>
        <authorList>
            <person name="Varga T."/>
            <person name="Krizsan K."/>
            <person name="Foldi C."/>
            <person name="Dima B."/>
            <person name="Sanchez-Garcia M."/>
            <person name="Sanchez-Ramirez S."/>
            <person name="Szollosi G.J."/>
            <person name="Szarkandi J.G."/>
            <person name="Papp V."/>
            <person name="Albert L."/>
            <person name="Andreopoulos W."/>
            <person name="Angelini C."/>
            <person name="Antonin V."/>
            <person name="Barry K.W."/>
            <person name="Bougher N.L."/>
            <person name="Buchanan P."/>
            <person name="Buyck B."/>
            <person name="Bense V."/>
            <person name="Catcheside P."/>
            <person name="Chovatia M."/>
            <person name="Cooper J."/>
            <person name="Damon W."/>
            <person name="Desjardin D."/>
            <person name="Finy P."/>
            <person name="Geml J."/>
            <person name="Haridas S."/>
            <person name="Hughes K."/>
            <person name="Justo A."/>
            <person name="Karasinski D."/>
            <person name="Kautmanova I."/>
            <person name="Kiss B."/>
            <person name="Kocsube S."/>
            <person name="Kotiranta H."/>
            <person name="LaButti K.M."/>
            <person name="Lechner B.E."/>
            <person name="Liimatainen K."/>
            <person name="Lipzen A."/>
            <person name="Lukacs Z."/>
            <person name="Mihaltcheva S."/>
            <person name="Morgado L.N."/>
            <person name="Niskanen T."/>
            <person name="Noordeloos M.E."/>
            <person name="Ohm R.A."/>
            <person name="Ortiz-Santana B."/>
            <person name="Ovrebo C."/>
            <person name="Racz N."/>
            <person name="Riley R."/>
            <person name="Savchenko A."/>
            <person name="Shiryaev A."/>
            <person name="Soop K."/>
            <person name="Spirin V."/>
            <person name="Szebenyi C."/>
            <person name="Tomsovsky M."/>
            <person name="Tulloss R.E."/>
            <person name="Uehling J."/>
            <person name="Grigoriev I.V."/>
            <person name="Vagvolgyi C."/>
            <person name="Papp T."/>
            <person name="Martin F.M."/>
            <person name="Miettinen O."/>
            <person name="Hibbett D.S."/>
            <person name="Nagy L.G."/>
        </authorList>
    </citation>
    <scope>NUCLEOTIDE SEQUENCE [LARGE SCALE GENOMIC DNA]</scope>
    <source>
        <strain evidence="1 2">CBS 121175</strain>
    </source>
</reference>
<sequence length="64" mass="6922">SPCMIPLIVPPTAADSPAATSAHDIITKIELDVQEAKDSLTDAKPRQAYYVNHYRGPEIPYSPG</sequence>
<dbReference type="EMBL" id="ML210416">
    <property type="protein sequence ID" value="TFK18271.1"/>
    <property type="molecule type" value="Genomic_DNA"/>
</dbReference>
<evidence type="ECO:0000313" key="2">
    <source>
        <dbReference type="Proteomes" id="UP000307440"/>
    </source>
</evidence>
<evidence type="ECO:0000313" key="1">
    <source>
        <dbReference type="EMBL" id="TFK18271.1"/>
    </source>
</evidence>
<dbReference type="Proteomes" id="UP000307440">
    <property type="component" value="Unassembled WGS sequence"/>
</dbReference>
<gene>
    <name evidence="1" type="ORF">FA15DRAFT_550717</name>
</gene>
<feature type="non-terminal residue" evidence="1">
    <location>
        <position position="1"/>
    </location>
</feature>
<protein>
    <submittedName>
        <fullName evidence="1">Uncharacterized protein</fullName>
    </submittedName>
</protein>
<keyword evidence="2" id="KW-1185">Reference proteome</keyword>
<feature type="non-terminal residue" evidence="1">
    <location>
        <position position="64"/>
    </location>
</feature>
<accession>A0A5C3KE06</accession>
<organism evidence="1 2">
    <name type="scientific">Coprinopsis marcescibilis</name>
    <name type="common">Agaric fungus</name>
    <name type="synonym">Psathyrella marcescibilis</name>
    <dbReference type="NCBI Taxonomy" id="230819"/>
    <lineage>
        <taxon>Eukaryota</taxon>
        <taxon>Fungi</taxon>
        <taxon>Dikarya</taxon>
        <taxon>Basidiomycota</taxon>
        <taxon>Agaricomycotina</taxon>
        <taxon>Agaricomycetes</taxon>
        <taxon>Agaricomycetidae</taxon>
        <taxon>Agaricales</taxon>
        <taxon>Agaricineae</taxon>
        <taxon>Psathyrellaceae</taxon>
        <taxon>Coprinopsis</taxon>
    </lineage>
</organism>